<organism evidence="2 3">
    <name type="scientific">Methylocystis parvus</name>
    <dbReference type="NCBI Taxonomy" id="134"/>
    <lineage>
        <taxon>Bacteria</taxon>
        <taxon>Pseudomonadati</taxon>
        <taxon>Pseudomonadota</taxon>
        <taxon>Alphaproteobacteria</taxon>
        <taxon>Hyphomicrobiales</taxon>
        <taxon>Methylocystaceae</taxon>
        <taxon>Methylocystis</taxon>
    </lineage>
</organism>
<sequence length="72" mass="7951">MAGHGVKRGLDFPRLFALVLIPASSRRRGRFDEMLKPPPEDALQEWIVSPKVNRSGAGDDDPTLTPEPCLPQ</sequence>
<evidence type="ECO:0000313" key="2">
    <source>
        <dbReference type="EMBL" id="QGM97788.1"/>
    </source>
</evidence>
<evidence type="ECO:0000313" key="3">
    <source>
        <dbReference type="Proteomes" id="UP000422569"/>
    </source>
</evidence>
<gene>
    <name evidence="2" type="ORF">F7D14_10120</name>
</gene>
<accession>A0A6B8M5Q8</accession>
<dbReference type="AlphaFoldDB" id="A0A6B8M5Q8"/>
<reference evidence="2 3" key="1">
    <citation type="submission" date="2019-09" db="EMBL/GenBank/DDBJ databases">
        <title>Isolation and complete genome sequencing of Methylocystis species.</title>
        <authorList>
            <person name="Rumah B.L."/>
            <person name="Stead C.E."/>
            <person name="Stevens B.C."/>
            <person name="Minton N.P."/>
            <person name="Grosse-Honebrink A."/>
            <person name="Zhang Y."/>
        </authorList>
    </citation>
    <scope>NUCLEOTIDE SEQUENCE [LARGE SCALE GENOMIC DNA]</scope>
    <source>
        <strain evidence="2 3">BRCS2</strain>
    </source>
</reference>
<name>A0A6B8M5Q8_9HYPH</name>
<keyword evidence="3" id="KW-1185">Reference proteome</keyword>
<evidence type="ECO:0000256" key="1">
    <source>
        <dbReference type="SAM" id="MobiDB-lite"/>
    </source>
</evidence>
<proteinExistence type="predicted"/>
<dbReference type="EMBL" id="CP044331">
    <property type="protein sequence ID" value="QGM97788.1"/>
    <property type="molecule type" value="Genomic_DNA"/>
</dbReference>
<protein>
    <submittedName>
        <fullName evidence="2">Uncharacterized protein</fullName>
    </submittedName>
</protein>
<feature type="region of interest" description="Disordered" evidence="1">
    <location>
        <begin position="48"/>
        <end position="72"/>
    </location>
</feature>
<dbReference type="Proteomes" id="UP000422569">
    <property type="component" value="Chromosome"/>
</dbReference>
<dbReference type="KEGG" id="mpar:F7D14_10120"/>